<reference evidence="1" key="1">
    <citation type="submission" date="2022-10" db="EMBL/GenBank/DDBJ databases">
        <title>Complete Genome of Trichothecium roseum strain YXFP-22015, a Plant Pathogen Isolated from Citrus.</title>
        <authorList>
            <person name="Wang Y."/>
            <person name="Zhu L."/>
        </authorList>
    </citation>
    <scope>NUCLEOTIDE SEQUENCE</scope>
    <source>
        <strain evidence="1">YXFP-22015</strain>
    </source>
</reference>
<evidence type="ECO:0000313" key="2">
    <source>
        <dbReference type="Proteomes" id="UP001163324"/>
    </source>
</evidence>
<organism evidence="1 2">
    <name type="scientific">Trichothecium roseum</name>
    <dbReference type="NCBI Taxonomy" id="47278"/>
    <lineage>
        <taxon>Eukaryota</taxon>
        <taxon>Fungi</taxon>
        <taxon>Dikarya</taxon>
        <taxon>Ascomycota</taxon>
        <taxon>Pezizomycotina</taxon>
        <taxon>Sordariomycetes</taxon>
        <taxon>Hypocreomycetidae</taxon>
        <taxon>Hypocreales</taxon>
        <taxon>Hypocreales incertae sedis</taxon>
        <taxon>Trichothecium</taxon>
    </lineage>
</organism>
<proteinExistence type="predicted"/>
<gene>
    <name evidence="1" type="ORF">N3K66_000889</name>
</gene>
<comment type="caution">
    <text evidence="1">The sequence shown here is derived from an EMBL/GenBank/DDBJ whole genome shotgun (WGS) entry which is preliminary data.</text>
</comment>
<dbReference type="Proteomes" id="UP001163324">
    <property type="component" value="Chromosome 1"/>
</dbReference>
<keyword evidence="2" id="KW-1185">Reference proteome</keyword>
<protein>
    <submittedName>
        <fullName evidence="1">Uncharacterized protein</fullName>
    </submittedName>
</protein>
<sequence>MPYYGRKGDDDCDREFFGSLKEDQEYFYSPPTQYDLNQERLALQAYKRYLNGELENDVNQERLALQAYQRYLNGEPEDDVNQERLKEEDESDLGQERTTLQSTPQHFKNKAKDKEDDRFSEAMYESREERARGSARIMGGGKLQVSQLNQKKDGKKRDGKKRHSWLSGQKCNVQ</sequence>
<dbReference type="EMBL" id="CM047940">
    <property type="protein sequence ID" value="KAI9904360.1"/>
    <property type="molecule type" value="Genomic_DNA"/>
</dbReference>
<evidence type="ECO:0000313" key="1">
    <source>
        <dbReference type="EMBL" id="KAI9904360.1"/>
    </source>
</evidence>
<name>A0ACC0VD63_9HYPO</name>
<accession>A0ACC0VD63</accession>